<protein>
    <submittedName>
        <fullName evidence="2">Uncharacterized protein</fullName>
    </submittedName>
</protein>
<feature type="compositionally biased region" description="Polar residues" evidence="1">
    <location>
        <begin position="1"/>
        <end position="20"/>
    </location>
</feature>
<name>A0A6A6WM14_9PEZI</name>
<keyword evidence="3" id="KW-1185">Reference proteome</keyword>
<evidence type="ECO:0000313" key="2">
    <source>
        <dbReference type="EMBL" id="KAF2763244.1"/>
    </source>
</evidence>
<evidence type="ECO:0000256" key="1">
    <source>
        <dbReference type="SAM" id="MobiDB-lite"/>
    </source>
</evidence>
<accession>A0A6A6WM14</accession>
<feature type="region of interest" description="Disordered" evidence="1">
    <location>
        <begin position="1"/>
        <end position="36"/>
    </location>
</feature>
<reference evidence="2" key="1">
    <citation type="journal article" date="2020" name="Stud. Mycol.">
        <title>101 Dothideomycetes genomes: a test case for predicting lifestyles and emergence of pathogens.</title>
        <authorList>
            <person name="Haridas S."/>
            <person name="Albert R."/>
            <person name="Binder M."/>
            <person name="Bloem J."/>
            <person name="Labutti K."/>
            <person name="Salamov A."/>
            <person name="Andreopoulos B."/>
            <person name="Baker S."/>
            <person name="Barry K."/>
            <person name="Bills G."/>
            <person name="Bluhm B."/>
            <person name="Cannon C."/>
            <person name="Castanera R."/>
            <person name="Culley D."/>
            <person name="Daum C."/>
            <person name="Ezra D."/>
            <person name="Gonzalez J."/>
            <person name="Henrissat B."/>
            <person name="Kuo A."/>
            <person name="Liang C."/>
            <person name="Lipzen A."/>
            <person name="Lutzoni F."/>
            <person name="Magnuson J."/>
            <person name="Mondo S."/>
            <person name="Nolan M."/>
            <person name="Ohm R."/>
            <person name="Pangilinan J."/>
            <person name="Park H.-J."/>
            <person name="Ramirez L."/>
            <person name="Alfaro M."/>
            <person name="Sun H."/>
            <person name="Tritt A."/>
            <person name="Yoshinaga Y."/>
            <person name="Zwiers L.-H."/>
            <person name="Turgeon B."/>
            <person name="Goodwin S."/>
            <person name="Spatafora J."/>
            <person name="Crous P."/>
            <person name="Grigoriev I."/>
        </authorList>
    </citation>
    <scope>NUCLEOTIDE SEQUENCE</scope>
    <source>
        <strain evidence="2">CBS 121739</strain>
    </source>
</reference>
<dbReference type="GeneID" id="54481722"/>
<dbReference type="AlphaFoldDB" id="A0A6A6WM14"/>
<organism evidence="2 3">
    <name type="scientific">Pseudovirgaria hyperparasitica</name>
    <dbReference type="NCBI Taxonomy" id="470096"/>
    <lineage>
        <taxon>Eukaryota</taxon>
        <taxon>Fungi</taxon>
        <taxon>Dikarya</taxon>
        <taxon>Ascomycota</taxon>
        <taxon>Pezizomycotina</taxon>
        <taxon>Dothideomycetes</taxon>
        <taxon>Dothideomycetes incertae sedis</taxon>
        <taxon>Acrospermales</taxon>
        <taxon>Acrospermaceae</taxon>
        <taxon>Pseudovirgaria</taxon>
    </lineage>
</organism>
<gene>
    <name evidence="2" type="ORF">EJ05DRAFT_30805</name>
</gene>
<sequence>MPSSAPSFTRYVSPSTSIWSSADPAPPAPLNKNGVSTPKGRFPFVGSSALKVHIVSKLLRILQCARQNLGAARYSGDCCWIWSGTIFGDDGEVEGACDLGVDSAGSGKSECCGVCVREMHFEAGLV</sequence>
<proteinExistence type="predicted"/>
<dbReference type="Proteomes" id="UP000799437">
    <property type="component" value="Unassembled WGS sequence"/>
</dbReference>
<dbReference type="EMBL" id="ML996565">
    <property type="protein sequence ID" value="KAF2763244.1"/>
    <property type="molecule type" value="Genomic_DNA"/>
</dbReference>
<evidence type="ECO:0000313" key="3">
    <source>
        <dbReference type="Proteomes" id="UP000799437"/>
    </source>
</evidence>
<dbReference type="RefSeq" id="XP_033605695.1">
    <property type="nucleotide sequence ID" value="XM_033740668.1"/>
</dbReference>